<dbReference type="RefSeq" id="WP_343892134.1">
    <property type="nucleotide sequence ID" value="NZ_BAAAEH010000050.1"/>
</dbReference>
<feature type="transmembrane region" description="Helical" evidence="1">
    <location>
        <begin position="30"/>
        <end position="55"/>
    </location>
</feature>
<evidence type="ECO:0000256" key="2">
    <source>
        <dbReference type="SAM" id="SignalP"/>
    </source>
</evidence>
<evidence type="ECO:0000313" key="4">
    <source>
        <dbReference type="Proteomes" id="UP001419910"/>
    </source>
</evidence>
<keyword evidence="1" id="KW-1133">Transmembrane helix</keyword>
<dbReference type="EMBL" id="JBDIME010000019">
    <property type="protein sequence ID" value="MEN2791616.1"/>
    <property type="molecule type" value="Genomic_DNA"/>
</dbReference>
<keyword evidence="4" id="KW-1185">Reference proteome</keyword>
<keyword evidence="2" id="KW-0732">Signal</keyword>
<evidence type="ECO:0000313" key="3">
    <source>
        <dbReference type="EMBL" id="MEN2791616.1"/>
    </source>
</evidence>
<comment type="caution">
    <text evidence="3">The sequence shown here is derived from an EMBL/GenBank/DDBJ whole genome shotgun (WGS) entry which is preliminary data.</text>
</comment>
<accession>A0ABU9Y723</accession>
<keyword evidence="1" id="KW-0472">Membrane</keyword>
<proteinExistence type="predicted"/>
<keyword evidence="1" id="KW-0812">Transmembrane</keyword>
<organism evidence="3 4">
    <name type="scientific">Sphingomonas oligophenolica</name>
    <dbReference type="NCBI Taxonomy" id="301154"/>
    <lineage>
        <taxon>Bacteria</taxon>
        <taxon>Pseudomonadati</taxon>
        <taxon>Pseudomonadota</taxon>
        <taxon>Alphaproteobacteria</taxon>
        <taxon>Sphingomonadales</taxon>
        <taxon>Sphingomonadaceae</taxon>
        <taxon>Sphingomonas</taxon>
    </lineage>
</organism>
<reference evidence="3 4" key="1">
    <citation type="submission" date="2024-05" db="EMBL/GenBank/DDBJ databases">
        <authorList>
            <person name="Liu Q."/>
            <person name="Xin Y.-H."/>
        </authorList>
    </citation>
    <scope>NUCLEOTIDE SEQUENCE [LARGE SCALE GENOMIC DNA]</scope>
    <source>
        <strain evidence="3 4">CGMCC 1.10181</strain>
    </source>
</reference>
<gene>
    <name evidence="3" type="ORF">ABC974_18435</name>
</gene>
<evidence type="ECO:0000256" key="1">
    <source>
        <dbReference type="SAM" id="Phobius"/>
    </source>
</evidence>
<feature type="chain" id="PRO_5047300238" evidence="2">
    <location>
        <begin position="21"/>
        <end position="82"/>
    </location>
</feature>
<name>A0ABU9Y723_9SPHN</name>
<protein>
    <submittedName>
        <fullName evidence="3">Uncharacterized protein</fullName>
    </submittedName>
</protein>
<feature type="signal peptide" evidence="2">
    <location>
        <begin position="1"/>
        <end position="20"/>
    </location>
</feature>
<dbReference type="Proteomes" id="UP001419910">
    <property type="component" value="Unassembled WGS sequence"/>
</dbReference>
<sequence length="82" mass="8606">MRLGPAHLAALVLLATPAAADAYLGPGLGLGVLSLVMGIFGSVFLGFAAILWYPIKRLVRRLRRKSPPASVVLREGDAEPVA</sequence>